<feature type="region of interest" description="Disordered" evidence="1">
    <location>
        <begin position="84"/>
        <end position="114"/>
    </location>
</feature>
<accession>A0A699HJT6</accession>
<dbReference type="InterPro" id="IPR021109">
    <property type="entry name" value="Peptidase_aspartic_dom_sf"/>
</dbReference>
<dbReference type="Pfam" id="PF17921">
    <property type="entry name" value="Integrase_H2C2"/>
    <property type="match status" value="1"/>
</dbReference>
<dbReference type="GO" id="GO:0003676">
    <property type="term" value="F:nucleic acid binding"/>
    <property type="evidence" value="ECO:0007669"/>
    <property type="project" value="InterPro"/>
</dbReference>
<dbReference type="Pfam" id="PF08284">
    <property type="entry name" value="RVP_2"/>
    <property type="match status" value="1"/>
</dbReference>
<dbReference type="GO" id="GO:0003964">
    <property type="term" value="F:RNA-directed DNA polymerase activity"/>
    <property type="evidence" value="ECO:0007669"/>
    <property type="project" value="UniProtKB-KW"/>
</dbReference>
<dbReference type="InterPro" id="IPR012337">
    <property type="entry name" value="RNaseH-like_sf"/>
</dbReference>
<dbReference type="PANTHER" id="PTHR45835:SF101">
    <property type="entry name" value="NUCLEOTIDYLTRANSFERASE, RIBONUCLEASE H"/>
    <property type="match status" value="1"/>
</dbReference>
<keyword evidence="3" id="KW-0808">Transferase</keyword>
<keyword evidence="3" id="KW-0695">RNA-directed DNA polymerase</keyword>
<dbReference type="PROSITE" id="PS50994">
    <property type="entry name" value="INTEGRASE"/>
    <property type="match status" value="1"/>
</dbReference>
<comment type="caution">
    <text evidence="3">The sequence shown here is derived from an EMBL/GenBank/DDBJ whole genome shotgun (WGS) entry which is preliminary data.</text>
</comment>
<sequence>GVAPELAPSDFVSQNYETLATLMQEETKKRSSQSLQARLNFDPEYEASPLRHRKERCERDSRRPLVFTRIGKKVVGDQTADLQVSLSSSDSSNNEDEETGHWKSRNGYRNQEDEDMSRLWRRQKVDVFTRRISAFSEDKRRRMPANVKTYDGTGDPDDYLKIFESAATIENWPQPVWCHMFNSTLVRNAQNWFSKLPRRSIDGFEELRRAFRLNFTQRKKCAKNLVELARVKQRQGESTSAYVERYKDECIHVKACPEILKISGFMNGINNPELIKRLNDRSPQTFDELMKRTRSFIQGEATAAMQKMQENLDPSGKDPMRMMSSPNHPTSDIADAFSSNFPNYISASPDYVPASPAKTFFESSNNSSGLVPIASPTLSLFHDEPYMKVMHAYYAIELPIQPPVIVPPSLMLSPMFNPQEFFLPEELLPPKKRGRKRSSSSTSALPQEFEIGKSSHKTSLERHEEQIEEILNHLDELSLDRIKNIEDNIEGLGKRRVIIQQDFDKLETELQEDRAVGLIRWFELTELVFSRSTYTEENKVTFATGTLIDDALSWWNAYAQPIGIEQANKITWTELKMLLTNKYCPRNEVKKMEEEFYNLIVKGNDLKTYVRKFQELTVLCPNMPQTLEEAINIAQRLMDQIIKRGFMQRTSDHKRKFDDRRSSKNYPNNHVNNYQNNHNNNSNRNNVYRQQQNRRPKTFRAYAATPTKNRGDKSFVSISIASMLDIPTITLDTTYDTEMANENLVGTNTVIQGCTLTLLNQPFEIDLMPIKRGSFDIAIGMDWLYKYHAKVIFDEKVVHIPINGEILIIRGDRSKTQLNLISCIKTERYISRVCQVFIAQIMEKKSDEKGLEDIPVVREFPEVFPEELPGLSLVHQVEFQIELKELNIRQRHWLELLADYDYEIRYHPGKANPKLRQLRKKTLKLRTYEEWTKHLKYQPDGTRCIKNQSSDKMYQDLKKLYWWPNMKAIIAEYVSKCLTCSRIKAECQKPFGILIQSEIPIWKWERITMDFVSKLPKTSNGHDTIWVIVDRLTKFASFIPTEQHIDALGTQLDMSTAYHPETDVQSERTIQTLKDMLRASVMDFRKGWEKQLPLVEFCYNNSYHASIKAAPFEALYGRKCRSLVCWAEVGDVQLTGPEIIHETTEKIVQI</sequence>
<dbReference type="InterPro" id="IPR001584">
    <property type="entry name" value="Integrase_cat-core"/>
</dbReference>
<dbReference type="GO" id="GO:0015074">
    <property type="term" value="P:DNA integration"/>
    <property type="evidence" value="ECO:0007669"/>
    <property type="project" value="InterPro"/>
</dbReference>
<dbReference type="Gene3D" id="1.10.340.70">
    <property type="match status" value="1"/>
</dbReference>
<dbReference type="Gene3D" id="3.30.420.10">
    <property type="entry name" value="Ribonuclease H-like superfamily/Ribonuclease H"/>
    <property type="match status" value="2"/>
</dbReference>
<dbReference type="InterPro" id="IPR036397">
    <property type="entry name" value="RNaseH_sf"/>
</dbReference>
<feature type="region of interest" description="Disordered" evidence="1">
    <location>
        <begin position="649"/>
        <end position="685"/>
    </location>
</feature>
<evidence type="ECO:0000259" key="2">
    <source>
        <dbReference type="PROSITE" id="PS50994"/>
    </source>
</evidence>
<feature type="non-terminal residue" evidence="3">
    <location>
        <position position="1"/>
    </location>
</feature>
<evidence type="ECO:0000313" key="3">
    <source>
        <dbReference type="EMBL" id="GEY29806.1"/>
    </source>
</evidence>
<organism evidence="3">
    <name type="scientific">Tanacetum cinerariifolium</name>
    <name type="common">Dalmatian daisy</name>
    <name type="synonym">Chrysanthemum cinerariifolium</name>
    <dbReference type="NCBI Taxonomy" id="118510"/>
    <lineage>
        <taxon>Eukaryota</taxon>
        <taxon>Viridiplantae</taxon>
        <taxon>Streptophyta</taxon>
        <taxon>Embryophyta</taxon>
        <taxon>Tracheophyta</taxon>
        <taxon>Spermatophyta</taxon>
        <taxon>Magnoliopsida</taxon>
        <taxon>eudicotyledons</taxon>
        <taxon>Gunneridae</taxon>
        <taxon>Pentapetalae</taxon>
        <taxon>asterids</taxon>
        <taxon>campanulids</taxon>
        <taxon>Asterales</taxon>
        <taxon>Asteraceae</taxon>
        <taxon>Asteroideae</taxon>
        <taxon>Anthemideae</taxon>
        <taxon>Anthemidinae</taxon>
        <taxon>Tanacetum</taxon>
    </lineage>
</organism>
<dbReference type="PANTHER" id="PTHR45835">
    <property type="entry name" value="YALI0A06105P"/>
    <property type="match status" value="1"/>
</dbReference>
<feature type="compositionally biased region" description="Low complexity" evidence="1">
    <location>
        <begin position="665"/>
        <end position="685"/>
    </location>
</feature>
<gene>
    <name evidence="3" type="ORF">Tci_401780</name>
</gene>
<keyword evidence="3" id="KW-0548">Nucleotidyltransferase</keyword>
<dbReference type="AlphaFoldDB" id="A0A699HJT6"/>
<dbReference type="CDD" id="cd00303">
    <property type="entry name" value="retropepsin_like"/>
    <property type="match status" value="1"/>
</dbReference>
<feature type="region of interest" description="Disordered" evidence="1">
    <location>
        <begin position="427"/>
        <end position="458"/>
    </location>
</feature>
<feature type="region of interest" description="Disordered" evidence="1">
    <location>
        <begin position="24"/>
        <end position="58"/>
    </location>
</feature>
<dbReference type="EMBL" id="BKCJ010167057">
    <property type="protein sequence ID" value="GEY29806.1"/>
    <property type="molecule type" value="Genomic_DNA"/>
</dbReference>
<feature type="domain" description="Integrase catalytic" evidence="2">
    <location>
        <begin position="1027"/>
        <end position="1119"/>
    </location>
</feature>
<dbReference type="InterPro" id="IPR041588">
    <property type="entry name" value="Integrase_H2C2"/>
</dbReference>
<protein>
    <submittedName>
        <fullName evidence="3">Reverse transcriptase domain-containing protein</fullName>
    </submittedName>
</protein>
<reference evidence="3" key="1">
    <citation type="journal article" date="2019" name="Sci. Rep.">
        <title>Draft genome of Tanacetum cinerariifolium, the natural source of mosquito coil.</title>
        <authorList>
            <person name="Yamashiro T."/>
            <person name="Shiraishi A."/>
            <person name="Satake H."/>
            <person name="Nakayama K."/>
        </authorList>
    </citation>
    <scope>NUCLEOTIDE SEQUENCE</scope>
</reference>
<name>A0A699HJT6_TANCI</name>
<dbReference type="SUPFAM" id="SSF53098">
    <property type="entry name" value="Ribonuclease H-like"/>
    <property type="match status" value="1"/>
</dbReference>
<dbReference type="Pfam" id="PF03732">
    <property type="entry name" value="Retrotrans_gag"/>
    <property type="match status" value="2"/>
</dbReference>
<dbReference type="Gene3D" id="2.40.70.10">
    <property type="entry name" value="Acid Proteases"/>
    <property type="match status" value="1"/>
</dbReference>
<evidence type="ECO:0000256" key="1">
    <source>
        <dbReference type="SAM" id="MobiDB-lite"/>
    </source>
</evidence>
<dbReference type="InterPro" id="IPR005162">
    <property type="entry name" value="Retrotrans_gag_dom"/>
</dbReference>
<proteinExistence type="predicted"/>